<keyword evidence="2" id="KW-1185">Reference proteome</keyword>
<sequence>MPPPLFARAVWDAAEAYLGGTYGFSIVDFVKNNPKELTIHFGGVKGQANRQRYMDLTSDMVDKDGQIKTLPVFGDIDLYTTRYTFSHHQGLLFATQYTQIALVVTEKAAFDDMKAKGLVEPEAAFAGQSLGEHSALAAIADVLPVSSLADVVFFRGCHHATCRSARCGRQVSIRYDGRKPFPSLQDLQRSRSP</sequence>
<reference evidence="1" key="1">
    <citation type="submission" date="2023-04" db="EMBL/GenBank/DDBJ databases">
        <title>Draft Genome sequencing of Naganishia species isolated from polar environments using Oxford Nanopore Technology.</title>
        <authorList>
            <person name="Leo P."/>
            <person name="Venkateswaran K."/>
        </authorList>
    </citation>
    <scope>NUCLEOTIDE SEQUENCE</scope>
    <source>
        <strain evidence="1">DBVPG 5303</strain>
    </source>
</reference>
<evidence type="ECO:0000313" key="2">
    <source>
        <dbReference type="Proteomes" id="UP001234202"/>
    </source>
</evidence>
<comment type="caution">
    <text evidence="1">The sequence shown here is derived from an EMBL/GenBank/DDBJ whole genome shotgun (WGS) entry which is preliminary data.</text>
</comment>
<proteinExistence type="predicted"/>
<accession>A0ACC2X3M5</accession>
<name>A0ACC2X3M5_9TREE</name>
<protein>
    <submittedName>
        <fullName evidence="1">Uncharacterized protein</fullName>
    </submittedName>
</protein>
<evidence type="ECO:0000313" key="1">
    <source>
        <dbReference type="EMBL" id="KAJ9117347.1"/>
    </source>
</evidence>
<organism evidence="1 2">
    <name type="scientific">Naganishia onofrii</name>
    <dbReference type="NCBI Taxonomy" id="1851511"/>
    <lineage>
        <taxon>Eukaryota</taxon>
        <taxon>Fungi</taxon>
        <taxon>Dikarya</taxon>
        <taxon>Basidiomycota</taxon>
        <taxon>Agaricomycotina</taxon>
        <taxon>Tremellomycetes</taxon>
        <taxon>Filobasidiales</taxon>
        <taxon>Filobasidiaceae</taxon>
        <taxon>Naganishia</taxon>
    </lineage>
</organism>
<gene>
    <name evidence="1" type="ORF">QFC24_006441</name>
</gene>
<dbReference type="EMBL" id="JASBWV010000032">
    <property type="protein sequence ID" value="KAJ9117347.1"/>
    <property type="molecule type" value="Genomic_DNA"/>
</dbReference>
<dbReference type="Proteomes" id="UP001234202">
    <property type="component" value="Unassembled WGS sequence"/>
</dbReference>